<dbReference type="GO" id="GO:0016747">
    <property type="term" value="F:acyltransferase activity, transferring groups other than amino-acyl groups"/>
    <property type="evidence" value="ECO:0007669"/>
    <property type="project" value="InterPro"/>
</dbReference>
<gene>
    <name evidence="2" type="ORF">BIT28_14070</name>
</gene>
<dbReference type="Gene3D" id="3.40.630.30">
    <property type="match status" value="1"/>
</dbReference>
<keyword evidence="2" id="KW-0223">Dioxygenase</keyword>
<keyword evidence="2" id="KW-0560">Oxidoreductase</keyword>
<dbReference type="AlphaFoldDB" id="A0A1Q9GJD0"/>
<dbReference type="Pfam" id="PF00583">
    <property type="entry name" value="Acetyltransf_1"/>
    <property type="match status" value="1"/>
</dbReference>
<keyword evidence="3" id="KW-1185">Reference proteome</keyword>
<evidence type="ECO:0000313" key="2">
    <source>
        <dbReference type="EMBL" id="OLQ74535.1"/>
    </source>
</evidence>
<dbReference type="Proteomes" id="UP000186905">
    <property type="component" value="Unassembled WGS sequence"/>
</dbReference>
<dbReference type="InterPro" id="IPR000182">
    <property type="entry name" value="GNAT_dom"/>
</dbReference>
<dbReference type="GO" id="GO:0051213">
    <property type="term" value="F:dioxygenase activity"/>
    <property type="evidence" value="ECO:0007669"/>
    <property type="project" value="UniProtKB-KW"/>
</dbReference>
<comment type="caution">
    <text evidence="2">The sequence shown here is derived from an EMBL/GenBank/DDBJ whole genome shotgun (WGS) entry which is preliminary data.</text>
</comment>
<dbReference type="CDD" id="cd04301">
    <property type="entry name" value="NAT_SF"/>
    <property type="match status" value="1"/>
</dbReference>
<proteinExistence type="predicted"/>
<reference evidence="2 3" key="1">
    <citation type="submission" date="2016-09" db="EMBL/GenBank/DDBJ databases">
        <title>Photobacterium proteolyticum sp. nov. a protease producing bacterium isolated from ocean sediments of Laizhou Bay.</title>
        <authorList>
            <person name="Li Y."/>
        </authorList>
    </citation>
    <scope>NUCLEOTIDE SEQUENCE [LARGE SCALE GENOMIC DNA]</scope>
    <source>
        <strain evidence="2 3">13-12</strain>
    </source>
</reference>
<dbReference type="SUPFAM" id="SSF55729">
    <property type="entry name" value="Acyl-CoA N-acyltransferases (Nat)"/>
    <property type="match status" value="1"/>
</dbReference>
<sequence length="138" mass="15758">MEFIISENPSSEDVDEIYQGLKRHNIPYIGDIKESHIACFTNSNDGAKLGGIIGRTWGSWLLIKYLWVDETCHKQGMGTQLLATLENYAKESGCRFSLVDTMSFQAKPFYEKNGYQCKMTLDEYPAEGQLHFMTKELT</sequence>
<dbReference type="EMBL" id="MJIL01000083">
    <property type="protein sequence ID" value="OLQ74535.1"/>
    <property type="molecule type" value="Genomic_DNA"/>
</dbReference>
<accession>A0A1Q9GJD0</accession>
<evidence type="ECO:0000259" key="1">
    <source>
        <dbReference type="PROSITE" id="PS51186"/>
    </source>
</evidence>
<dbReference type="InterPro" id="IPR016181">
    <property type="entry name" value="Acyl_CoA_acyltransferase"/>
</dbReference>
<dbReference type="OrthoDB" id="9787920at2"/>
<organism evidence="2 3">
    <name type="scientific">Photobacterium proteolyticum</name>
    <dbReference type="NCBI Taxonomy" id="1903952"/>
    <lineage>
        <taxon>Bacteria</taxon>
        <taxon>Pseudomonadati</taxon>
        <taxon>Pseudomonadota</taxon>
        <taxon>Gammaproteobacteria</taxon>
        <taxon>Vibrionales</taxon>
        <taxon>Vibrionaceae</taxon>
        <taxon>Photobacterium</taxon>
    </lineage>
</organism>
<dbReference type="STRING" id="1903952.BIT28_14070"/>
<protein>
    <submittedName>
        <fullName evidence="2">Biphenyl 2,3-dioxygenase</fullName>
    </submittedName>
</protein>
<evidence type="ECO:0000313" key="3">
    <source>
        <dbReference type="Proteomes" id="UP000186905"/>
    </source>
</evidence>
<name>A0A1Q9GJD0_9GAMM</name>
<feature type="domain" description="N-acetyltransferase" evidence="1">
    <location>
        <begin position="1"/>
        <end position="138"/>
    </location>
</feature>
<dbReference type="PROSITE" id="PS51186">
    <property type="entry name" value="GNAT"/>
    <property type="match status" value="1"/>
</dbReference>
<dbReference type="RefSeq" id="WP_075765629.1">
    <property type="nucleotide sequence ID" value="NZ_MJIL01000083.1"/>
</dbReference>